<feature type="compositionally biased region" description="Basic residues" evidence="1">
    <location>
        <begin position="354"/>
        <end position="365"/>
    </location>
</feature>
<feature type="region of interest" description="Disordered" evidence="1">
    <location>
        <begin position="667"/>
        <end position="718"/>
    </location>
</feature>
<comment type="caution">
    <text evidence="2">The sequence shown here is derived from an EMBL/GenBank/DDBJ whole genome shotgun (WGS) entry which is preliminary data.</text>
</comment>
<proteinExistence type="predicted"/>
<reference evidence="2" key="2">
    <citation type="journal article" date="2022" name="Proc. Natl. Acad. Sci. U.S.A.">
        <title>Diploid-dominant life cycles characterize the early evolution of Fungi.</title>
        <authorList>
            <person name="Amses K.R."/>
            <person name="Simmons D.R."/>
            <person name="Longcore J.E."/>
            <person name="Mondo S.J."/>
            <person name="Seto K."/>
            <person name="Jeronimo G.H."/>
            <person name="Bonds A.E."/>
            <person name="Quandt C.A."/>
            <person name="Davis W.J."/>
            <person name="Chang Y."/>
            <person name="Federici B.A."/>
            <person name="Kuo A."/>
            <person name="LaButti K."/>
            <person name="Pangilinan J."/>
            <person name="Andreopoulos W."/>
            <person name="Tritt A."/>
            <person name="Riley R."/>
            <person name="Hundley H."/>
            <person name="Johnson J."/>
            <person name="Lipzen A."/>
            <person name="Barry K."/>
            <person name="Lang B.F."/>
            <person name="Cuomo C.A."/>
            <person name="Buchler N.E."/>
            <person name="Grigoriev I.V."/>
            <person name="Spatafora J.W."/>
            <person name="Stajich J.E."/>
            <person name="James T.Y."/>
        </authorList>
    </citation>
    <scope>NUCLEOTIDE SEQUENCE</scope>
    <source>
        <strain evidence="2">AG</strain>
    </source>
</reference>
<feature type="region of interest" description="Disordered" evidence="1">
    <location>
        <begin position="600"/>
        <end position="621"/>
    </location>
</feature>
<gene>
    <name evidence="2" type="ORF">K450DRAFT_275820</name>
</gene>
<feature type="compositionally biased region" description="Low complexity" evidence="1">
    <location>
        <begin position="418"/>
        <end position="443"/>
    </location>
</feature>
<reference evidence="2" key="1">
    <citation type="submission" date="2021-06" db="EMBL/GenBank/DDBJ databases">
        <authorList>
            <consortium name="DOE Joint Genome Institute"/>
            <person name="Mondo S.J."/>
            <person name="Amses K.R."/>
            <person name="Simmons D.R."/>
            <person name="Longcore J.E."/>
            <person name="Seto K."/>
            <person name="Alves G.H."/>
            <person name="Bonds A.E."/>
            <person name="Quandt C.A."/>
            <person name="Davis W.J."/>
            <person name="Chang Y."/>
            <person name="Letcher P.M."/>
            <person name="Powell M.J."/>
            <person name="Kuo A."/>
            <person name="Labutti K."/>
            <person name="Pangilinan J."/>
            <person name="Andreopoulos W."/>
            <person name="Tritt A."/>
            <person name="Riley R."/>
            <person name="Hundley H."/>
            <person name="Johnson J."/>
            <person name="Lipzen A."/>
            <person name="Barry K."/>
            <person name="Berbee M.L."/>
            <person name="Buchler N.E."/>
            <person name="Grigoriev I.V."/>
            <person name="Spatafora J.W."/>
            <person name="Stajich J.E."/>
            <person name="James T.Y."/>
        </authorList>
    </citation>
    <scope>NUCLEOTIDE SEQUENCE</scope>
    <source>
        <strain evidence="2">AG</strain>
    </source>
</reference>
<evidence type="ECO:0000313" key="2">
    <source>
        <dbReference type="EMBL" id="KAI8575214.1"/>
    </source>
</evidence>
<dbReference type="AlphaFoldDB" id="A0AAD5E1T3"/>
<feature type="compositionally biased region" description="Low complexity" evidence="1">
    <location>
        <begin position="383"/>
        <end position="399"/>
    </location>
</feature>
<sequence>MKSQRAYIIALKRYLLQKSKPYPLCRPSRPRQPRKPFQWRPRKMAIDRFPLDWDPMEVDKSLELGEHQCSAMDIDKPIELEVPQCLAMDYEYCGDVAFGPLSQVSLLHVPSPAPLRSCLSSASVFRCLPVGSVSGRLSSRSIRGHRFSPVSSRRRSTAATASGSLPDRFSRVNSTATCPPTKPLPTNRKITAPSGRYSSRNMPADVSQHLAGPTVASTAAGEVMPVVESSSVASASPVVVRSPVVVPPPVAESVAVHLPVAASVAVPSPVAASVVVSSPVAASVAVPLPVAASVVVPSPVTASVAVPSPVAASVVVPSLVTAPVVASTSEVTTSSLDPPSLVSCPRTPSEPPRRRIAVSRHRFSRRFTPISQSLRRSRREQRTSTPSPRSSSSSRSCSRSRSRSPVAGGRPRSRPLPRSRSPVAGGRPSSRPLSRSRSPVAGGRRVRRRLCPRRANNPAVASAVPCPTPSPLLARTSRPRNAIPRNRFARREQRRQRTRTPSPRSSSSSASASRSCSPRPAAGGRRIRHRLPQRRANNSAATSALPCSSSPSPCPSSTPSPCISSPAAGSALPCPSRSAVAFSASSAPSCPFALATANDGAAGQYRRPASPLSRDSSPLMPSRCGTVSPLVLELAHSPVNGPTGEHVDSVEDAIDMFQRLETIQALDEGSSQPGSPRAEREESLQPPPVNLNEADLISNEIPGGGSEAVAGNIYDITG</sequence>
<dbReference type="RefSeq" id="XP_051440218.1">
    <property type="nucleotide sequence ID" value="XM_051593191.1"/>
</dbReference>
<dbReference type="GeneID" id="75918533"/>
<feature type="region of interest" description="Disordered" evidence="1">
    <location>
        <begin position="329"/>
        <end position="568"/>
    </location>
</feature>
<dbReference type="Proteomes" id="UP001206595">
    <property type="component" value="Unassembled WGS sequence"/>
</dbReference>
<dbReference type="EMBL" id="MU620992">
    <property type="protein sequence ID" value="KAI8575214.1"/>
    <property type="molecule type" value="Genomic_DNA"/>
</dbReference>
<feature type="compositionally biased region" description="Low complexity" evidence="1">
    <location>
        <begin position="539"/>
        <end position="551"/>
    </location>
</feature>
<evidence type="ECO:0000256" key="1">
    <source>
        <dbReference type="SAM" id="MobiDB-lite"/>
    </source>
</evidence>
<keyword evidence="3" id="KW-1185">Reference proteome</keyword>
<name>A0AAD5E1T3_UMBRA</name>
<feature type="compositionally biased region" description="Low complexity" evidence="1">
    <location>
        <begin position="559"/>
        <end position="568"/>
    </location>
</feature>
<organism evidence="2 3">
    <name type="scientific">Umbelopsis ramanniana AG</name>
    <dbReference type="NCBI Taxonomy" id="1314678"/>
    <lineage>
        <taxon>Eukaryota</taxon>
        <taxon>Fungi</taxon>
        <taxon>Fungi incertae sedis</taxon>
        <taxon>Mucoromycota</taxon>
        <taxon>Mucoromycotina</taxon>
        <taxon>Umbelopsidomycetes</taxon>
        <taxon>Umbelopsidales</taxon>
        <taxon>Umbelopsidaceae</taxon>
        <taxon>Umbelopsis</taxon>
    </lineage>
</organism>
<feature type="compositionally biased region" description="Low complexity" evidence="1">
    <location>
        <begin position="499"/>
        <end position="522"/>
    </location>
</feature>
<protein>
    <submittedName>
        <fullName evidence="2">Uncharacterized protein</fullName>
    </submittedName>
</protein>
<feature type="compositionally biased region" description="Basic residues" evidence="1">
    <location>
        <begin position="145"/>
        <end position="156"/>
    </location>
</feature>
<feature type="region of interest" description="Disordered" evidence="1">
    <location>
        <begin position="145"/>
        <end position="201"/>
    </location>
</feature>
<accession>A0AAD5E1T3</accession>
<evidence type="ECO:0000313" key="3">
    <source>
        <dbReference type="Proteomes" id="UP001206595"/>
    </source>
</evidence>